<protein>
    <submittedName>
        <fullName evidence="2">Uncharacterized protein</fullName>
    </submittedName>
</protein>
<dbReference type="AlphaFoldDB" id="A0A9W9AUL1"/>
<accession>A0A9W9AUL1</accession>
<feature type="compositionally biased region" description="Basic and acidic residues" evidence="1">
    <location>
        <begin position="1"/>
        <end position="17"/>
    </location>
</feature>
<reference evidence="2" key="1">
    <citation type="submission" date="2022-08" db="EMBL/GenBank/DDBJ databases">
        <authorList>
            <consortium name="DOE Joint Genome Institute"/>
            <person name="Min B."/>
            <person name="Riley R."/>
            <person name="Sierra-Patev S."/>
            <person name="Naranjo-Ortiz M."/>
            <person name="Looney B."/>
            <person name="Konkel Z."/>
            <person name="Slot J.C."/>
            <person name="Sakamoto Y."/>
            <person name="Steenwyk J.L."/>
            <person name="Rokas A."/>
            <person name="Carro J."/>
            <person name="Camarero S."/>
            <person name="Ferreira P."/>
            <person name="Molpeceres G."/>
            <person name="Ruiz-Duenas F.J."/>
            <person name="Serrano A."/>
            <person name="Henrissat B."/>
            <person name="Drula E."/>
            <person name="Hughes K.W."/>
            <person name="Mata J.L."/>
            <person name="Ishikawa N.K."/>
            <person name="Vargas-Isla R."/>
            <person name="Ushijima S."/>
            <person name="Smith C.A."/>
            <person name="Ahrendt S."/>
            <person name="Andreopoulos W."/>
            <person name="He G."/>
            <person name="Labutti K."/>
            <person name="Lipzen A."/>
            <person name="Ng V."/>
            <person name="Sandor L."/>
            <person name="Barry K."/>
            <person name="Martinez A.T."/>
            <person name="Xiao Y."/>
            <person name="Gibbons J.G."/>
            <person name="Terashima K."/>
            <person name="Hibbett D.S."/>
            <person name="Grigoriev I.V."/>
        </authorList>
    </citation>
    <scope>NUCLEOTIDE SEQUENCE</scope>
    <source>
        <strain evidence="2">Sp2 HRB7682 ss15</strain>
    </source>
</reference>
<evidence type="ECO:0000313" key="2">
    <source>
        <dbReference type="EMBL" id="KAJ4488957.1"/>
    </source>
</evidence>
<reference evidence="2" key="2">
    <citation type="journal article" date="2023" name="Proc. Natl. Acad. Sci. U.S.A.">
        <title>A global phylogenomic analysis of the shiitake genus Lentinula.</title>
        <authorList>
            <person name="Sierra-Patev S."/>
            <person name="Min B."/>
            <person name="Naranjo-Ortiz M."/>
            <person name="Looney B."/>
            <person name="Konkel Z."/>
            <person name="Slot J.C."/>
            <person name="Sakamoto Y."/>
            <person name="Steenwyk J.L."/>
            <person name="Rokas A."/>
            <person name="Carro J."/>
            <person name="Camarero S."/>
            <person name="Ferreira P."/>
            <person name="Molpeceres G."/>
            <person name="Ruiz-Duenas F.J."/>
            <person name="Serrano A."/>
            <person name="Henrissat B."/>
            <person name="Drula E."/>
            <person name="Hughes K.W."/>
            <person name="Mata J.L."/>
            <person name="Ishikawa N.K."/>
            <person name="Vargas-Isla R."/>
            <person name="Ushijima S."/>
            <person name="Smith C.A."/>
            <person name="Donoghue J."/>
            <person name="Ahrendt S."/>
            <person name="Andreopoulos W."/>
            <person name="He G."/>
            <person name="LaButti K."/>
            <person name="Lipzen A."/>
            <person name="Ng V."/>
            <person name="Riley R."/>
            <person name="Sandor L."/>
            <person name="Barry K."/>
            <person name="Martinez A.T."/>
            <person name="Xiao Y."/>
            <person name="Gibbons J.G."/>
            <person name="Terashima K."/>
            <person name="Grigoriev I.V."/>
            <person name="Hibbett D."/>
        </authorList>
    </citation>
    <scope>NUCLEOTIDE SEQUENCE</scope>
    <source>
        <strain evidence="2">Sp2 HRB7682 ss15</strain>
    </source>
</reference>
<dbReference type="EMBL" id="JANVFS010000008">
    <property type="protein sequence ID" value="KAJ4488957.1"/>
    <property type="molecule type" value="Genomic_DNA"/>
</dbReference>
<gene>
    <name evidence="2" type="ORF">C8J55DRAFT_487142</name>
</gene>
<comment type="caution">
    <text evidence="2">The sequence shown here is derived from an EMBL/GenBank/DDBJ whole genome shotgun (WGS) entry which is preliminary data.</text>
</comment>
<feature type="region of interest" description="Disordered" evidence="1">
    <location>
        <begin position="1"/>
        <end position="21"/>
    </location>
</feature>
<dbReference type="PANTHER" id="PTHR44924">
    <property type="entry name" value="DNAJ SUBFAMILY A MEMBER 2"/>
    <property type="match status" value="1"/>
</dbReference>
<organism evidence="2 3">
    <name type="scientific">Lentinula lateritia</name>
    <dbReference type="NCBI Taxonomy" id="40482"/>
    <lineage>
        <taxon>Eukaryota</taxon>
        <taxon>Fungi</taxon>
        <taxon>Dikarya</taxon>
        <taxon>Basidiomycota</taxon>
        <taxon>Agaricomycotina</taxon>
        <taxon>Agaricomycetes</taxon>
        <taxon>Agaricomycetidae</taxon>
        <taxon>Agaricales</taxon>
        <taxon>Marasmiineae</taxon>
        <taxon>Omphalotaceae</taxon>
        <taxon>Lentinula</taxon>
    </lineage>
</organism>
<evidence type="ECO:0000313" key="3">
    <source>
        <dbReference type="Proteomes" id="UP001150238"/>
    </source>
</evidence>
<name>A0A9W9AUL1_9AGAR</name>
<evidence type="ECO:0000256" key="1">
    <source>
        <dbReference type="SAM" id="MobiDB-lite"/>
    </source>
</evidence>
<dbReference type="Proteomes" id="UP001150238">
    <property type="component" value="Unassembled WGS sequence"/>
</dbReference>
<proteinExistence type="predicted"/>
<dbReference type="PANTHER" id="PTHR44924:SF1">
    <property type="entry name" value="DNAJ SUBFAMILY A MEMBER 2"/>
    <property type="match status" value="1"/>
</dbReference>
<sequence length="153" mass="17260">MPGEPRNKASPRRETSDPHTFPIHIYHLPDSPYPRPPRSKYNEFGIRESAPESVFVNPEEIFSKIFSGERSVGVIGHISLRAAAHTKQVTQLSANLKRKLGIFTESAIGIDDVDVRRSWRIICVLCFEFFGSELLQAIAFDYLSKANPFLATN</sequence>